<keyword evidence="2" id="KW-1185">Reference proteome</keyword>
<accession>A0ABS2SXG3</accession>
<reference evidence="1" key="1">
    <citation type="submission" date="2021-01" db="EMBL/GenBank/DDBJ databases">
        <title>Genomic Encyclopedia of Type Strains, Phase IV (KMG-IV): sequencing the most valuable type-strain genomes for metagenomic binning, comparative biology and taxonomic classification.</title>
        <authorList>
            <person name="Goeker M."/>
        </authorList>
    </citation>
    <scope>NUCLEOTIDE SEQUENCE</scope>
    <source>
        <strain evidence="1">DSM 21943</strain>
    </source>
</reference>
<dbReference type="InterPro" id="IPR024488">
    <property type="entry name" value="DUF2777"/>
</dbReference>
<sequence length="336" mass="39177">MDRYEAQQLVGQLLVVDLGEDGTYLGELLNVITEPKKPWRGEVRIDSVIVLPEYIFQNETIAIHELLYSENEVGLFTSQQLKPRMKQTRVESYLDSILTALKRRHIHLKKHASAPSADLEALEVYIKTLSSQKRRKEGSTDKKQKSSRTTYMEYTFHTDDNNTYYLKDQKGDTLPLSPSHFEYAWYQNDRLVTGLYEGDGIFIRSNGSRFIPDENDCILIDQQQFNPYQILQKELEPVALQGFEYNLALHNVGHNDLIHCYNALLDQLFNLDKTTAFEGVNFLTFQTDEQFVLVQHHFKRHLATRADLNKETIYDRFEFTTDKGKRTIALYTNTFQ</sequence>
<evidence type="ECO:0008006" key="3">
    <source>
        <dbReference type="Google" id="ProtNLM"/>
    </source>
</evidence>
<protein>
    <recommendedName>
        <fullName evidence="3">DUF2777 family protein</fullName>
    </recommendedName>
</protein>
<dbReference type="Proteomes" id="UP001179280">
    <property type="component" value="Unassembled WGS sequence"/>
</dbReference>
<dbReference type="RefSeq" id="WP_204467749.1">
    <property type="nucleotide sequence ID" value="NZ_JAFBCV010000012.1"/>
</dbReference>
<evidence type="ECO:0000313" key="1">
    <source>
        <dbReference type="EMBL" id="MBM7840220.1"/>
    </source>
</evidence>
<organism evidence="1 2">
    <name type="scientific">Shouchella xiaoxiensis</name>
    <dbReference type="NCBI Taxonomy" id="766895"/>
    <lineage>
        <taxon>Bacteria</taxon>
        <taxon>Bacillati</taxon>
        <taxon>Bacillota</taxon>
        <taxon>Bacilli</taxon>
        <taxon>Bacillales</taxon>
        <taxon>Bacillaceae</taxon>
        <taxon>Shouchella</taxon>
    </lineage>
</organism>
<name>A0ABS2SXG3_9BACI</name>
<dbReference type="EMBL" id="JAFBCV010000012">
    <property type="protein sequence ID" value="MBM7840220.1"/>
    <property type="molecule type" value="Genomic_DNA"/>
</dbReference>
<proteinExistence type="predicted"/>
<dbReference type="Pfam" id="PF10949">
    <property type="entry name" value="DUF2777"/>
    <property type="match status" value="1"/>
</dbReference>
<evidence type="ECO:0000313" key="2">
    <source>
        <dbReference type="Proteomes" id="UP001179280"/>
    </source>
</evidence>
<comment type="caution">
    <text evidence="1">The sequence shown here is derived from an EMBL/GenBank/DDBJ whole genome shotgun (WGS) entry which is preliminary data.</text>
</comment>
<gene>
    <name evidence="1" type="ORF">JOC54_003500</name>
</gene>